<dbReference type="KEGG" id="bgt:106051331"/>
<sequence length="316" mass="36644">MLKEDYGFGKCKKYPDHGDYFQVTKFKITDLPPPFRNQATYDLTMGLASLTVKIFIKQLKTTVVGSGFIKFVDIHPVLKTCPCQICKDSLTPVKVYWKVIISTADHLFSDEKHIKMTQAVVNYDDIFLKDNVYHLHGLSVRDRWPERDACLLEFCSHDEDLVKHFENAISNLQTLQEKLTEQYNEIKNKEDLVIIVSHPHGGPKQISLGSRVSSKQLESQQWLKHTNVEKEAQLINVEVEVQYPDGEISKKFIWQLDDVVKETKAWLLHEGGFHEGVKNWQLYLKYGAGQLKMMEDNVVIRHYLSDLIQCDYIIIK</sequence>
<dbReference type="EnsemblMetazoa" id="BGLB024180-RA">
    <property type="protein sequence ID" value="BGLB024180-PA"/>
    <property type="gene ID" value="BGLB024180"/>
</dbReference>
<proteinExistence type="predicted"/>
<dbReference type="AlphaFoldDB" id="A0A2C9KW59"/>
<name>A0A2C9KW59_BIOGL</name>
<gene>
    <name evidence="2" type="primary">106051331</name>
</gene>
<accession>A0A2C9KW59</accession>
<keyword evidence="1" id="KW-0175">Coiled coil</keyword>
<evidence type="ECO:0000313" key="2">
    <source>
        <dbReference type="EnsemblMetazoa" id="BGLB024180-PA"/>
    </source>
</evidence>
<organism evidence="2 3">
    <name type="scientific">Biomphalaria glabrata</name>
    <name type="common">Bloodfluke planorb</name>
    <name type="synonym">Freshwater snail</name>
    <dbReference type="NCBI Taxonomy" id="6526"/>
    <lineage>
        <taxon>Eukaryota</taxon>
        <taxon>Metazoa</taxon>
        <taxon>Spiralia</taxon>
        <taxon>Lophotrochozoa</taxon>
        <taxon>Mollusca</taxon>
        <taxon>Gastropoda</taxon>
        <taxon>Heterobranchia</taxon>
        <taxon>Euthyneura</taxon>
        <taxon>Panpulmonata</taxon>
        <taxon>Hygrophila</taxon>
        <taxon>Lymnaeoidea</taxon>
        <taxon>Planorbidae</taxon>
        <taxon>Biomphalaria</taxon>
    </lineage>
</organism>
<feature type="coiled-coil region" evidence="1">
    <location>
        <begin position="162"/>
        <end position="192"/>
    </location>
</feature>
<protein>
    <submittedName>
        <fullName evidence="2">Uncharacterized protein</fullName>
    </submittedName>
</protein>
<reference evidence="2" key="1">
    <citation type="submission" date="2020-05" db="UniProtKB">
        <authorList>
            <consortium name="EnsemblMetazoa"/>
        </authorList>
    </citation>
    <scope>IDENTIFICATION</scope>
    <source>
        <strain evidence="2">BB02</strain>
    </source>
</reference>
<dbReference type="Proteomes" id="UP000076420">
    <property type="component" value="Unassembled WGS sequence"/>
</dbReference>
<dbReference type="VEuPathDB" id="VectorBase:BGLB024180"/>
<dbReference type="RefSeq" id="XP_013061956.2">
    <property type="nucleotide sequence ID" value="XM_013206502.2"/>
</dbReference>
<evidence type="ECO:0000313" key="3">
    <source>
        <dbReference type="Proteomes" id="UP000076420"/>
    </source>
</evidence>
<dbReference type="OrthoDB" id="6046100at2759"/>
<dbReference type="VEuPathDB" id="VectorBase:BGLAX_039321"/>
<evidence type="ECO:0000256" key="1">
    <source>
        <dbReference type="SAM" id="Coils"/>
    </source>
</evidence>